<dbReference type="Pfam" id="PF14322">
    <property type="entry name" value="SusD-like_3"/>
    <property type="match status" value="1"/>
</dbReference>
<evidence type="ECO:0000256" key="1">
    <source>
        <dbReference type="ARBA" id="ARBA00004442"/>
    </source>
</evidence>
<feature type="domain" description="SusD-like N-terminal" evidence="7">
    <location>
        <begin position="23"/>
        <end position="242"/>
    </location>
</feature>
<protein>
    <submittedName>
        <fullName evidence="8">RagB/SusD family nutrient uptake outer membrane protein</fullName>
    </submittedName>
</protein>
<evidence type="ECO:0000313" key="8">
    <source>
        <dbReference type="EMBL" id="MBL1409484.1"/>
    </source>
</evidence>
<evidence type="ECO:0000259" key="7">
    <source>
        <dbReference type="Pfam" id="PF14322"/>
    </source>
</evidence>
<evidence type="ECO:0000256" key="3">
    <source>
        <dbReference type="ARBA" id="ARBA00022729"/>
    </source>
</evidence>
<sequence length="473" mass="53662">MKIKNIRLIIVCLIGAVFASCTKWLNVQPEDRFSEEQVFSTAQGFEETLNGVYIKLASGNLYGDKLTLTIPDVLAQLYKTNGSVSHRFAALGRYEYGDAKAVKPLMEGIWKDAYVAITNINKLIEAIDTKGAAVLKNDRLHTMKGELLGLRAFLHFDMLRFYGPVYDSADSTVNAIPYYKATKVEVQPFSPANVVMGMVINDLNEALILMKDDPAKAVGYKEQNNHRFNYYAVLATKARVLLYRKDNAGAYKVAKEVVDQSELFPWIKGTKITAELKNPDRIFHTELLFAAYSNDLYNNYNDYFYYEQGDNILAGGSKQFIKKVFEEKTADYRYTYLWRDPPGIVGYEVFFKYADIADKGIGSQPQRNLIPIIRLSEMYYILAETDPVPANGLAYLNKVLNARGLGALTSVTNLQNEVMKEYRKEFYGEGQLWYYYKRKKITSILSALPTNNNGTIPSSAWVVPIPEEELANR</sequence>
<dbReference type="EMBL" id="JAERTY010000006">
    <property type="protein sequence ID" value="MBL1409484.1"/>
    <property type="molecule type" value="Genomic_DNA"/>
</dbReference>
<reference evidence="8 9" key="1">
    <citation type="submission" date="2021-01" db="EMBL/GenBank/DDBJ databases">
        <title>C459-1 draft genome sequence.</title>
        <authorList>
            <person name="Zhang X.-F."/>
        </authorList>
    </citation>
    <scope>NUCLEOTIDE SEQUENCE [LARGE SCALE GENOMIC DNA]</scope>
    <source>
        <strain evidence="9">C459-1</strain>
    </source>
</reference>
<keyword evidence="5" id="KW-0998">Cell outer membrane</keyword>
<dbReference type="PROSITE" id="PS51257">
    <property type="entry name" value="PROKAR_LIPOPROTEIN"/>
    <property type="match status" value="1"/>
</dbReference>
<keyword evidence="3" id="KW-0732">Signal</keyword>
<evidence type="ECO:0000256" key="5">
    <source>
        <dbReference type="ARBA" id="ARBA00023237"/>
    </source>
</evidence>
<organism evidence="8 9">
    <name type="scientific">Sphingobacterium faecale</name>
    <dbReference type="NCBI Taxonomy" id="2803775"/>
    <lineage>
        <taxon>Bacteria</taxon>
        <taxon>Pseudomonadati</taxon>
        <taxon>Bacteroidota</taxon>
        <taxon>Sphingobacteriia</taxon>
        <taxon>Sphingobacteriales</taxon>
        <taxon>Sphingobacteriaceae</taxon>
        <taxon>Sphingobacterium</taxon>
    </lineage>
</organism>
<comment type="similarity">
    <text evidence="2">Belongs to the SusD family.</text>
</comment>
<dbReference type="Gene3D" id="1.25.40.390">
    <property type="match status" value="1"/>
</dbReference>
<feature type="domain" description="RagB/SusD" evidence="6">
    <location>
        <begin position="351"/>
        <end position="452"/>
    </location>
</feature>
<name>A0ABS1R4K5_9SPHI</name>
<keyword evidence="9" id="KW-1185">Reference proteome</keyword>
<dbReference type="InterPro" id="IPR033985">
    <property type="entry name" value="SusD-like_N"/>
</dbReference>
<evidence type="ECO:0000313" key="9">
    <source>
        <dbReference type="Proteomes" id="UP000625283"/>
    </source>
</evidence>
<accession>A0ABS1R4K5</accession>
<gene>
    <name evidence="8" type="ORF">JKG61_12040</name>
</gene>
<dbReference type="InterPro" id="IPR012944">
    <property type="entry name" value="SusD_RagB_dom"/>
</dbReference>
<comment type="subcellular location">
    <subcellularLocation>
        <location evidence="1">Cell outer membrane</location>
    </subcellularLocation>
</comment>
<comment type="caution">
    <text evidence="8">The sequence shown here is derived from an EMBL/GenBank/DDBJ whole genome shotgun (WGS) entry which is preliminary data.</text>
</comment>
<evidence type="ECO:0000256" key="4">
    <source>
        <dbReference type="ARBA" id="ARBA00023136"/>
    </source>
</evidence>
<dbReference type="RefSeq" id="WP_202103241.1">
    <property type="nucleotide sequence ID" value="NZ_JAERTY010000006.1"/>
</dbReference>
<dbReference type="SUPFAM" id="SSF48452">
    <property type="entry name" value="TPR-like"/>
    <property type="match status" value="1"/>
</dbReference>
<dbReference type="Proteomes" id="UP000625283">
    <property type="component" value="Unassembled WGS sequence"/>
</dbReference>
<evidence type="ECO:0000256" key="2">
    <source>
        <dbReference type="ARBA" id="ARBA00006275"/>
    </source>
</evidence>
<evidence type="ECO:0000259" key="6">
    <source>
        <dbReference type="Pfam" id="PF07980"/>
    </source>
</evidence>
<proteinExistence type="inferred from homology"/>
<dbReference type="InterPro" id="IPR011990">
    <property type="entry name" value="TPR-like_helical_dom_sf"/>
</dbReference>
<dbReference type="Pfam" id="PF07980">
    <property type="entry name" value="SusD_RagB"/>
    <property type="match status" value="1"/>
</dbReference>
<keyword evidence="4" id="KW-0472">Membrane</keyword>